<dbReference type="InterPro" id="IPR002525">
    <property type="entry name" value="Transp_IS110-like_N"/>
</dbReference>
<dbReference type="RefSeq" id="WP_120119625.1">
    <property type="nucleotide sequence ID" value="NZ_QYTW02000060.1"/>
</dbReference>
<dbReference type="InterPro" id="IPR047650">
    <property type="entry name" value="Transpos_IS110"/>
</dbReference>
<dbReference type="GO" id="GO:0004803">
    <property type="term" value="F:transposase activity"/>
    <property type="evidence" value="ECO:0007669"/>
    <property type="project" value="InterPro"/>
</dbReference>
<dbReference type="GO" id="GO:0006313">
    <property type="term" value="P:DNA transposition"/>
    <property type="evidence" value="ECO:0007669"/>
    <property type="project" value="InterPro"/>
</dbReference>
<dbReference type="OrthoDB" id="9790935at2"/>
<dbReference type="PANTHER" id="PTHR33055:SF15">
    <property type="entry name" value="TRANSPOSASE-RELATED"/>
    <property type="match status" value="1"/>
</dbReference>
<dbReference type="Pfam" id="PF02371">
    <property type="entry name" value="Transposase_20"/>
    <property type="match status" value="1"/>
</dbReference>
<accession>A0A429X062</accession>
<sequence>MRLFNGKQGLRRSQFARELKGADLDKVLLVPIDVSKVLQKSMILNYFGEVIEPSFSFIVNQTGMQLLIDKIEQAKELLQAERIFVGIEATGHYYEDIVRILTEVGYSIHIINPASTHEERKQHLTYTKTDDIDLYLIAEVLIGNKATNAKLATGEYKHLQHLTRARRSEVNKRARIKVEIRTIHDHIWREYQGFSILEDNKVKTRKVFSDFWGKSSLYLLTHYPHASQILELGETGLRQISTEQNLKLRQNTIDKLLYAAGESVSKSIKDLSSELFILNQKLKDYEWHTQNIESYEREIERAFVKTNGLLLLTVPGIGLITAAEIYCEMGDLTSYTSASQIIKKAGTNPTIKQSGPKGGYYGRISKQGNANLRRAVYNAGRTLCVHNEALKPFYSRLKEKGKKAGQIYIAMGNKFLKTAFAMLKNHKPFEWNNPDFNYKKEVLKKLTLPLAA</sequence>
<dbReference type="Proteomes" id="UP000287296">
    <property type="component" value="Unassembled WGS sequence"/>
</dbReference>
<proteinExistence type="predicted"/>
<evidence type="ECO:0000313" key="3">
    <source>
        <dbReference type="EMBL" id="RST56904.1"/>
    </source>
</evidence>
<reference evidence="3 4" key="1">
    <citation type="submission" date="2018-12" db="EMBL/GenBank/DDBJ databases">
        <authorList>
            <person name="Sun L."/>
            <person name="Chen Z."/>
        </authorList>
    </citation>
    <scope>NUCLEOTIDE SEQUENCE [LARGE SCALE GENOMIC DNA]</scope>
    <source>
        <strain evidence="3 4">LMG 29736</strain>
    </source>
</reference>
<dbReference type="GO" id="GO:0003677">
    <property type="term" value="F:DNA binding"/>
    <property type="evidence" value="ECO:0007669"/>
    <property type="project" value="InterPro"/>
</dbReference>
<protein>
    <submittedName>
        <fullName evidence="3">IS110 family transposase</fullName>
    </submittedName>
</protein>
<dbReference type="NCBIfam" id="NF033542">
    <property type="entry name" value="transpos_IS110"/>
    <property type="match status" value="1"/>
</dbReference>
<dbReference type="AlphaFoldDB" id="A0A429X062"/>
<feature type="domain" description="Transposase IS116/IS110/IS902 C-terminal" evidence="2">
    <location>
        <begin position="310"/>
        <end position="394"/>
    </location>
</feature>
<comment type="caution">
    <text evidence="3">The sequence shown here is derived from an EMBL/GenBank/DDBJ whole genome shotgun (WGS) entry which is preliminary data.</text>
</comment>
<gene>
    <name evidence="3" type="ORF">D5F11_025620</name>
</gene>
<evidence type="ECO:0000259" key="1">
    <source>
        <dbReference type="Pfam" id="PF01548"/>
    </source>
</evidence>
<organism evidence="3 4">
    <name type="scientific">Siminovitchia terrae</name>
    <name type="common">Bacillus terrae</name>
    <dbReference type="NCBI Taxonomy" id="1914933"/>
    <lineage>
        <taxon>Bacteria</taxon>
        <taxon>Bacillati</taxon>
        <taxon>Bacillota</taxon>
        <taxon>Bacilli</taxon>
        <taxon>Bacillales</taxon>
        <taxon>Bacillaceae</taxon>
        <taxon>Siminovitchia</taxon>
    </lineage>
</organism>
<evidence type="ECO:0000313" key="4">
    <source>
        <dbReference type="Proteomes" id="UP000287296"/>
    </source>
</evidence>
<dbReference type="EMBL" id="QYTW02000060">
    <property type="protein sequence ID" value="RST56904.1"/>
    <property type="molecule type" value="Genomic_DNA"/>
</dbReference>
<name>A0A429X062_SIMTE</name>
<feature type="domain" description="Transposase IS110-like N-terminal" evidence="1">
    <location>
        <begin position="32"/>
        <end position="183"/>
    </location>
</feature>
<dbReference type="Pfam" id="PF01548">
    <property type="entry name" value="DEDD_Tnp_IS110"/>
    <property type="match status" value="1"/>
</dbReference>
<dbReference type="PANTHER" id="PTHR33055">
    <property type="entry name" value="TRANSPOSASE FOR INSERTION SEQUENCE ELEMENT IS1111A"/>
    <property type="match status" value="1"/>
</dbReference>
<evidence type="ECO:0000259" key="2">
    <source>
        <dbReference type="Pfam" id="PF02371"/>
    </source>
</evidence>
<dbReference type="InterPro" id="IPR003346">
    <property type="entry name" value="Transposase_20"/>
</dbReference>